<name>A0A0G0VJ65_9BACT</name>
<proteinExistence type="predicted"/>
<evidence type="ECO:0000313" key="2">
    <source>
        <dbReference type="Proteomes" id="UP000034108"/>
    </source>
</evidence>
<dbReference type="InterPro" id="IPR025683">
    <property type="entry name" value="Protein_beta"/>
</dbReference>
<organism evidence="1 2">
    <name type="scientific">Candidatus Magasanikbacteria bacterium GW2011_GWC2_41_17</name>
    <dbReference type="NCBI Taxonomy" id="1619048"/>
    <lineage>
        <taxon>Bacteria</taxon>
        <taxon>Candidatus Magasanikiibacteriota</taxon>
    </lineage>
</organism>
<sequence length="382" mass="43116">MTIINSYIPILRWKLAERKALEQLFQQDRENLTPLIEFVMPSATTKKQGDKIVITKTSKEKLTEMLSDVANNFLKSCGQNIIFIDVHLLDSDVRVSSFEQILSSSNKLNLLSVPVIYIIPVTSTSADMATRTVAINYAKSSGHGLCIRIDRSHFDENDLSSHISKFVADNKLDTKNIDLLVDLGVIGQGIIAEDIVKKLTQIPNMNNWRSFIISAGAFPKNLTEFMPGKVHELDRLDWKLWKSIKDTTSLSRIPLFSDYTIQCPIYDPVNIRGSVSVRYTDNDKWWIFRGKKPGIIDQKTKEKGPGLEQYIDHAKTLIGESFSKFYKGADYSFGDAEIARIAAPKNKKPGNPTTWLTIGINHHITLVARQFSNSVEKKAEHS</sequence>
<evidence type="ECO:0000313" key="1">
    <source>
        <dbReference type="EMBL" id="KKR99616.1"/>
    </source>
</evidence>
<accession>A0A0G0VJ65</accession>
<protein>
    <recommendedName>
        <fullName evidence="3">Beta protein</fullName>
    </recommendedName>
</protein>
<evidence type="ECO:0008006" key="3">
    <source>
        <dbReference type="Google" id="ProtNLM"/>
    </source>
</evidence>
<dbReference type="EMBL" id="LCAV01000005">
    <property type="protein sequence ID" value="KKR99616.1"/>
    <property type="molecule type" value="Genomic_DNA"/>
</dbReference>
<dbReference type="AlphaFoldDB" id="A0A0G0VJ65"/>
<dbReference type="STRING" id="1619048.UU49_C0005G0074"/>
<gene>
    <name evidence="1" type="ORF">UU49_C0005G0074</name>
</gene>
<comment type="caution">
    <text evidence="1">The sequence shown here is derived from an EMBL/GenBank/DDBJ whole genome shotgun (WGS) entry which is preliminary data.</text>
</comment>
<reference evidence="1 2" key="1">
    <citation type="journal article" date="2015" name="Nature">
        <title>rRNA introns, odd ribosomes, and small enigmatic genomes across a large radiation of phyla.</title>
        <authorList>
            <person name="Brown C.T."/>
            <person name="Hug L.A."/>
            <person name="Thomas B.C."/>
            <person name="Sharon I."/>
            <person name="Castelle C.J."/>
            <person name="Singh A."/>
            <person name="Wilkins M.J."/>
            <person name="Williams K.H."/>
            <person name="Banfield J.F."/>
        </authorList>
    </citation>
    <scope>NUCLEOTIDE SEQUENCE [LARGE SCALE GENOMIC DNA]</scope>
</reference>
<dbReference type="Pfam" id="PF14350">
    <property type="entry name" value="Beta_protein"/>
    <property type="match status" value="1"/>
</dbReference>
<dbReference type="Proteomes" id="UP000034108">
    <property type="component" value="Unassembled WGS sequence"/>
</dbReference>